<dbReference type="InterPro" id="IPR019287">
    <property type="entry name" value="Hday_junct_resolvase-rel_dom"/>
</dbReference>
<reference evidence="4" key="2">
    <citation type="submission" date="2021-03" db="EMBL/GenBank/DDBJ databases">
        <authorList>
            <person name="Jaffe A."/>
        </authorList>
    </citation>
    <scope>NUCLEOTIDE SEQUENCE</scope>
    <source>
        <strain evidence="4">RIFCSPHIGHO2_01_FULL_GW2011_AR10_43_9</strain>
    </source>
</reference>
<keyword evidence="1" id="KW-1133">Transmembrane helix</keyword>
<feature type="domain" description="Holliday junction resolvase-related" evidence="2">
    <location>
        <begin position="41"/>
        <end position="120"/>
    </location>
</feature>
<evidence type="ECO:0000313" key="3">
    <source>
        <dbReference type="EMBL" id="HIH08184.1"/>
    </source>
</evidence>
<keyword evidence="1" id="KW-0472">Membrane</keyword>
<protein>
    <submittedName>
        <fullName evidence="3">Endonuclease</fullName>
    </submittedName>
</protein>
<dbReference type="EMBL" id="DUFG01000013">
    <property type="protein sequence ID" value="HIH08184.1"/>
    <property type="molecule type" value="Genomic_DNA"/>
</dbReference>
<reference evidence="3" key="1">
    <citation type="journal article" date="2020" name="bioRxiv">
        <title>A rank-normalized archaeal taxonomy based on genome phylogeny resolves widespread incomplete and uneven classifications.</title>
        <authorList>
            <person name="Rinke C."/>
            <person name="Chuvochina M."/>
            <person name="Mussig A.J."/>
            <person name="Chaumeil P.-A."/>
            <person name="Waite D.W."/>
            <person name="Whitman W.B."/>
            <person name="Parks D.H."/>
            <person name="Hugenholtz P."/>
        </authorList>
    </citation>
    <scope>NUCLEOTIDE SEQUENCE</scope>
    <source>
        <strain evidence="3">UBA10011</strain>
    </source>
</reference>
<feature type="transmembrane region" description="Helical" evidence="1">
    <location>
        <begin position="6"/>
        <end position="24"/>
    </location>
</feature>
<name>A0A7J4ITS6_9ARCH</name>
<dbReference type="Pfam" id="PF10107">
    <property type="entry name" value="Endonuc_Holl"/>
    <property type="match status" value="1"/>
</dbReference>
<dbReference type="AlphaFoldDB" id="A0A7J4ITS6"/>
<sequence>MADIFLPLAVLVILILAVLVLVLFRQNHFLRQQIEGLVFQKTSQSVKYGKLTEQFIPFTQDFPFDVQQFRFIGNPIDGIVFDEDSIYFCEFKTASSQLNARQKKVKELVEEKKVKWFEFRLR</sequence>
<gene>
    <name evidence="3" type="ORF">HA237_02310</name>
    <name evidence="4" type="ORF">J4224_02695</name>
</gene>
<comment type="caution">
    <text evidence="3">The sequence shown here is derived from an EMBL/GenBank/DDBJ whole genome shotgun (WGS) entry which is preliminary data.</text>
</comment>
<organism evidence="3 5">
    <name type="scientific">Candidatus Iainarchaeum sp</name>
    <dbReference type="NCBI Taxonomy" id="3101447"/>
    <lineage>
        <taxon>Archaea</taxon>
        <taxon>Candidatus Iainarchaeota</taxon>
        <taxon>Candidatus Iainarchaeia</taxon>
        <taxon>Candidatus Iainarchaeales</taxon>
        <taxon>Candidatus Iainarchaeaceae</taxon>
        <taxon>Candidatus Iainarchaeum</taxon>
    </lineage>
</organism>
<dbReference type="EMBL" id="JAGVWF010000037">
    <property type="protein sequence ID" value="MBS3059311.1"/>
    <property type="molecule type" value="Genomic_DNA"/>
</dbReference>
<evidence type="ECO:0000313" key="4">
    <source>
        <dbReference type="EMBL" id="MBS3059311.1"/>
    </source>
</evidence>
<evidence type="ECO:0000259" key="2">
    <source>
        <dbReference type="Pfam" id="PF10107"/>
    </source>
</evidence>
<reference evidence="4" key="3">
    <citation type="submission" date="2021-05" db="EMBL/GenBank/DDBJ databases">
        <title>Protein family content uncovers lineage relationships and bacterial pathway maintenance mechanisms in DPANN archaea.</title>
        <authorList>
            <person name="Castelle C.J."/>
            <person name="Meheust R."/>
            <person name="Jaffe A.L."/>
            <person name="Seitz K."/>
            <person name="Gong X."/>
            <person name="Baker B.J."/>
            <person name="Banfield J.F."/>
        </authorList>
    </citation>
    <scope>NUCLEOTIDE SEQUENCE</scope>
    <source>
        <strain evidence="4">RIFCSPHIGHO2_01_FULL_GW2011_AR10_43_9</strain>
    </source>
</reference>
<proteinExistence type="predicted"/>
<dbReference type="Proteomes" id="UP000683213">
    <property type="component" value="Unassembled WGS sequence"/>
</dbReference>
<accession>A0A7J4ITS6</accession>
<keyword evidence="1" id="KW-0812">Transmembrane</keyword>
<dbReference type="GO" id="GO:0004519">
    <property type="term" value="F:endonuclease activity"/>
    <property type="evidence" value="ECO:0007669"/>
    <property type="project" value="UniProtKB-KW"/>
</dbReference>
<evidence type="ECO:0000313" key="5">
    <source>
        <dbReference type="Proteomes" id="UP000577419"/>
    </source>
</evidence>
<dbReference type="Proteomes" id="UP000577419">
    <property type="component" value="Unassembled WGS sequence"/>
</dbReference>
<keyword evidence="3" id="KW-0540">Nuclease</keyword>
<keyword evidence="3" id="KW-0378">Hydrolase</keyword>
<evidence type="ECO:0000256" key="1">
    <source>
        <dbReference type="SAM" id="Phobius"/>
    </source>
</evidence>
<keyword evidence="3" id="KW-0255">Endonuclease</keyword>